<keyword evidence="6" id="KW-0675">Receptor</keyword>
<dbReference type="GO" id="GO:0005886">
    <property type="term" value="C:plasma membrane"/>
    <property type="evidence" value="ECO:0007669"/>
    <property type="project" value="UniProtKB-SubCell"/>
</dbReference>
<evidence type="ECO:0000256" key="8">
    <source>
        <dbReference type="SAM" id="Phobius"/>
    </source>
</evidence>
<feature type="transmembrane region" description="Helical" evidence="8">
    <location>
        <begin position="376"/>
        <end position="398"/>
    </location>
</feature>
<keyword evidence="5 8" id="KW-0472">Membrane</keyword>
<dbReference type="Proteomes" id="UP000594454">
    <property type="component" value="Chromosome 2"/>
</dbReference>
<dbReference type="SUPFAM" id="SSF53850">
    <property type="entry name" value="Periplasmic binding protein-like II"/>
    <property type="match status" value="1"/>
</dbReference>
<evidence type="ECO:0000256" key="7">
    <source>
        <dbReference type="ARBA" id="ARBA00023180"/>
    </source>
</evidence>
<feature type="signal peptide" evidence="9">
    <location>
        <begin position="1"/>
        <end position="19"/>
    </location>
</feature>
<feature type="chain" id="PRO_5031185265" description="Ionotropic receptor" evidence="9">
    <location>
        <begin position="20"/>
        <end position="617"/>
    </location>
</feature>
<evidence type="ECO:0000256" key="6">
    <source>
        <dbReference type="ARBA" id="ARBA00023170"/>
    </source>
</evidence>
<evidence type="ECO:0000256" key="3">
    <source>
        <dbReference type="ARBA" id="ARBA00022692"/>
    </source>
</evidence>
<accession>A0A7R8YU54</accession>
<dbReference type="OrthoDB" id="6353409at2759"/>
<evidence type="ECO:0000313" key="10">
    <source>
        <dbReference type="EMBL" id="CAD7082424.1"/>
    </source>
</evidence>
<dbReference type="PANTHER" id="PTHR42643">
    <property type="entry name" value="IONOTROPIC RECEPTOR 20A-RELATED"/>
    <property type="match status" value="1"/>
</dbReference>
<name>A0A7R8YU54_HERIL</name>
<evidence type="ECO:0008006" key="12">
    <source>
        <dbReference type="Google" id="ProtNLM"/>
    </source>
</evidence>
<feature type="transmembrane region" description="Helical" evidence="8">
    <location>
        <begin position="331"/>
        <end position="355"/>
    </location>
</feature>
<keyword evidence="7" id="KW-0325">Glycoprotein</keyword>
<keyword evidence="2" id="KW-1003">Cell membrane</keyword>
<evidence type="ECO:0000256" key="4">
    <source>
        <dbReference type="ARBA" id="ARBA00022989"/>
    </source>
</evidence>
<dbReference type="InterPro" id="IPR052192">
    <property type="entry name" value="Insect_Ionotropic_Sensory_Rcpt"/>
</dbReference>
<evidence type="ECO:0000313" key="11">
    <source>
        <dbReference type="Proteomes" id="UP000594454"/>
    </source>
</evidence>
<dbReference type="EMBL" id="LR899010">
    <property type="protein sequence ID" value="CAD7082424.1"/>
    <property type="molecule type" value="Genomic_DNA"/>
</dbReference>
<keyword evidence="3 8" id="KW-0812">Transmembrane</keyword>
<dbReference type="InParanoid" id="A0A7R8YU54"/>
<protein>
    <recommendedName>
        <fullName evidence="12">Ionotropic receptor</fullName>
    </recommendedName>
</protein>
<organism evidence="10 11">
    <name type="scientific">Hermetia illucens</name>
    <name type="common">Black soldier fly</name>
    <dbReference type="NCBI Taxonomy" id="343691"/>
    <lineage>
        <taxon>Eukaryota</taxon>
        <taxon>Metazoa</taxon>
        <taxon>Ecdysozoa</taxon>
        <taxon>Arthropoda</taxon>
        <taxon>Hexapoda</taxon>
        <taxon>Insecta</taxon>
        <taxon>Pterygota</taxon>
        <taxon>Neoptera</taxon>
        <taxon>Endopterygota</taxon>
        <taxon>Diptera</taxon>
        <taxon>Brachycera</taxon>
        <taxon>Stratiomyomorpha</taxon>
        <taxon>Stratiomyidae</taxon>
        <taxon>Hermetiinae</taxon>
        <taxon>Hermetia</taxon>
    </lineage>
</organism>
<sequence length="617" mass="70995">MSARVLIFLVLFQIHLCYKKNSQTISVDSANLTKLKEVFRWILTQNSDIYEVKIYDNSSLATSVNEMLRYSQIPRVVTTKNTKRKYQSAPIQFQDNFLFVLFSENVTFVPIIISEGMSLQHLVNRSKILVVLEREVDLVDVENMFRSLWNSAVLNIIVLQLKYDGSVLAFTYNPFKNQFLVKIELNRKAIFYPDKYRNMFGRNLELITFQIVPDTVKIFWKDSWIWLGVAVEMAPLIAAYCNATPVVLMLQNAPYGVELFANESFSYVTGGVALKIQKSKILITPQRGFTGPSLLFDHTYPFELGMKIILVPKARILPSFLIFFENSKLGVVNLVLISMVVVAVALKISLIILGFRTNVQDLCFKLFATFMSQGNVGLSAMLPVRIIFASWLLFSLILTATLSGEILHSFIVTVYGRDINDPAEALQIPHWNFYTFVDYVHILTKKRSNFQKLFSKRVRGLPKEILYEKAFNATGYDAFIVSESVANFIIAKVGQHSYHKTRGIVQDLYSYYVKRGSPFFTTFNGLIQKLFQSGLEGHWARKTTWYDHQLKFNTQSKNALTFREFLKILKMFSICLSLSVVVFILEHAVVLSKRLFRKIKLRNCKLMKTNVKQKPIH</sequence>
<evidence type="ECO:0000256" key="2">
    <source>
        <dbReference type="ARBA" id="ARBA00022475"/>
    </source>
</evidence>
<gene>
    <name evidence="10" type="ORF">HERILL_LOCUS5459</name>
</gene>
<keyword evidence="4 8" id="KW-1133">Transmembrane helix</keyword>
<feature type="transmembrane region" description="Helical" evidence="8">
    <location>
        <begin position="571"/>
        <end position="592"/>
    </location>
</feature>
<keyword evidence="9" id="KW-0732">Signal</keyword>
<dbReference type="AlphaFoldDB" id="A0A7R8YU54"/>
<proteinExistence type="predicted"/>
<evidence type="ECO:0000256" key="5">
    <source>
        <dbReference type="ARBA" id="ARBA00023136"/>
    </source>
</evidence>
<comment type="subcellular location">
    <subcellularLocation>
        <location evidence="1">Cell membrane</location>
        <topology evidence="1">Multi-pass membrane protein</topology>
    </subcellularLocation>
</comment>
<evidence type="ECO:0000256" key="9">
    <source>
        <dbReference type="SAM" id="SignalP"/>
    </source>
</evidence>
<evidence type="ECO:0000256" key="1">
    <source>
        <dbReference type="ARBA" id="ARBA00004651"/>
    </source>
</evidence>
<dbReference type="PANTHER" id="PTHR42643:SF39">
    <property type="entry name" value="IONOTROPIC RECEPTOR 56A-RELATED"/>
    <property type="match status" value="1"/>
</dbReference>
<reference evidence="10 11" key="1">
    <citation type="submission" date="2020-11" db="EMBL/GenBank/DDBJ databases">
        <authorList>
            <person name="Wallbank WR R."/>
            <person name="Pardo Diaz C."/>
            <person name="Kozak K."/>
            <person name="Martin S."/>
            <person name="Jiggins C."/>
            <person name="Moest M."/>
            <person name="Warren A I."/>
            <person name="Generalovic N T."/>
            <person name="Byers J.R.P. K."/>
            <person name="Montejo-Kovacevich G."/>
            <person name="Yen C E."/>
        </authorList>
    </citation>
    <scope>NUCLEOTIDE SEQUENCE [LARGE SCALE GENOMIC DNA]</scope>
</reference>
<keyword evidence="11" id="KW-1185">Reference proteome</keyword>